<dbReference type="EMBL" id="BKCJ010010971">
    <property type="protein sequence ID" value="GEU93994.1"/>
    <property type="molecule type" value="Genomic_DNA"/>
</dbReference>
<evidence type="ECO:0000313" key="2">
    <source>
        <dbReference type="EMBL" id="GEU93994.1"/>
    </source>
</evidence>
<protein>
    <recommendedName>
        <fullName evidence="3">Integrase, catalytic region, zinc finger, CCHC-type, peptidase aspartic, catalytic</fullName>
    </recommendedName>
</protein>
<comment type="caution">
    <text evidence="2">The sequence shown here is derived from an EMBL/GenBank/DDBJ whole genome shotgun (WGS) entry which is preliminary data.</text>
</comment>
<feature type="region of interest" description="Disordered" evidence="1">
    <location>
        <begin position="442"/>
        <end position="473"/>
    </location>
</feature>
<evidence type="ECO:0000256" key="1">
    <source>
        <dbReference type="SAM" id="MobiDB-lite"/>
    </source>
</evidence>
<evidence type="ECO:0008006" key="3">
    <source>
        <dbReference type="Google" id="ProtNLM"/>
    </source>
</evidence>
<dbReference type="Pfam" id="PF14223">
    <property type="entry name" value="Retrotran_gag_2"/>
    <property type="match status" value="1"/>
</dbReference>
<gene>
    <name evidence="2" type="ORF">Tci_065972</name>
</gene>
<organism evidence="2">
    <name type="scientific">Tanacetum cinerariifolium</name>
    <name type="common">Dalmatian daisy</name>
    <name type="synonym">Chrysanthemum cinerariifolium</name>
    <dbReference type="NCBI Taxonomy" id="118510"/>
    <lineage>
        <taxon>Eukaryota</taxon>
        <taxon>Viridiplantae</taxon>
        <taxon>Streptophyta</taxon>
        <taxon>Embryophyta</taxon>
        <taxon>Tracheophyta</taxon>
        <taxon>Spermatophyta</taxon>
        <taxon>Magnoliopsida</taxon>
        <taxon>eudicotyledons</taxon>
        <taxon>Gunneridae</taxon>
        <taxon>Pentapetalae</taxon>
        <taxon>asterids</taxon>
        <taxon>campanulids</taxon>
        <taxon>Asterales</taxon>
        <taxon>Asteraceae</taxon>
        <taxon>Asteroideae</taxon>
        <taxon>Anthemideae</taxon>
        <taxon>Anthemidinae</taxon>
        <taxon>Tanacetum</taxon>
    </lineage>
</organism>
<feature type="compositionally biased region" description="Low complexity" evidence="1">
    <location>
        <begin position="442"/>
        <end position="452"/>
    </location>
</feature>
<accession>A0A6L2PC08</accession>
<proteinExistence type="predicted"/>
<name>A0A6L2PC08_TANCI</name>
<dbReference type="AlphaFoldDB" id="A0A6L2PC08"/>
<reference evidence="2" key="1">
    <citation type="journal article" date="2019" name="Sci. Rep.">
        <title>Draft genome of Tanacetum cinerariifolium, the natural source of mosquito coil.</title>
        <authorList>
            <person name="Yamashiro T."/>
            <person name="Shiraishi A."/>
            <person name="Satake H."/>
            <person name="Nakayama K."/>
        </authorList>
    </citation>
    <scope>NUCLEOTIDE SEQUENCE</scope>
</reference>
<sequence>MSFSLAENVIVAGADNRPPMLDKTQYSSWASRMLLYIKGKENCKLLVDSVINGSFLYGTITEPETLTTHAIMRARRYDELTDAEKLREACDIKATNIVLKGLPQDIYNLVNHHEEAKHIWDRVKLLIEGSKISLQESESKLYDEFDMFTLVPREKIHSYYLRFTHLINDMHAISMTIKPIQVNTKFINHLQPKWSKFVTDVKLAKDLHNTNLTTFCDEAPSVNVVLMAKISSYDSKVLSKVPTHDTYLDNKIIDQKRKTYEIKEKELLIKNDRLLELIISQDLGHTAVNTLAAIADYQKMEQSYMDKYNECLKFKAELSKKNDIVDKVLGCYRLVSEPGVMSTSTHPIIILSDPDVEDAFSSTNTPDYTSASPDYFPASPRNTSFDPLEDLSKYLLASLAISPFHDDPYMKIMQAYNATSNESLIPPQAPIAPPTVLPSSPVLSLSPISPSSRYEESSGQDPLDPKRTSTSAAPAMTQAAIRKLVDDSVATALKAQAATMANTDNTNRNTEQRETPIARKCSYKEFMSCQPFNFKGTEGPICLIRWFKQTELVFSAVTVPRIAK</sequence>